<protein>
    <submittedName>
        <fullName evidence="2">Uncharacterized protein</fullName>
    </submittedName>
</protein>
<feature type="transmembrane region" description="Helical" evidence="1">
    <location>
        <begin position="6"/>
        <end position="36"/>
    </location>
</feature>
<sequence>KNDTLVITVILGNIILQLLHLIQVFSHFLLVATWYLSTITPDQLIKLSVTSYIYLILTVRQIKLLIHLEAKKKYGNFGIDAIKFLQSRGLLARASQDILNLLQQTFNSLLEI</sequence>
<keyword evidence="1" id="KW-0472">Membrane</keyword>
<keyword evidence="3" id="KW-1185">Reference proteome</keyword>
<keyword evidence="1" id="KW-1133">Transmembrane helix</keyword>
<reference evidence="2" key="1">
    <citation type="journal article" date="2023" name="IScience">
        <title>Live-bearing cockroach genome reveals convergent evolutionary mechanisms linked to viviparity in insects and beyond.</title>
        <authorList>
            <person name="Fouks B."/>
            <person name="Harrison M.C."/>
            <person name="Mikhailova A.A."/>
            <person name="Marchal E."/>
            <person name="English S."/>
            <person name="Carruthers M."/>
            <person name="Jennings E.C."/>
            <person name="Chiamaka E.L."/>
            <person name="Frigard R.A."/>
            <person name="Pippel M."/>
            <person name="Attardo G.M."/>
            <person name="Benoit J.B."/>
            <person name="Bornberg-Bauer E."/>
            <person name="Tobe S.S."/>
        </authorList>
    </citation>
    <scope>NUCLEOTIDE SEQUENCE</scope>
    <source>
        <strain evidence="2">Stay&amp;Tobe</strain>
    </source>
</reference>
<dbReference type="EMBL" id="JASPKZ010007614">
    <property type="protein sequence ID" value="KAJ9583356.1"/>
    <property type="molecule type" value="Genomic_DNA"/>
</dbReference>
<reference evidence="2" key="2">
    <citation type="submission" date="2023-05" db="EMBL/GenBank/DDBJ databases">
        <authorList>
            <person name="Fouks B."/>
        </authorList>
    </citation>
    <scope>NUCLEOTIDE SEQUENCE</scope>
    <source>
        <strain evidence="2">Stay&amp;Tobe</strain>
        <tissue evidence="2">Testes</tissue>
    </source>
</reference>
<name>A0AAD7ZN02_DIPPU</name>
<organism evidence="2 3">
    <name type="scientific">Diploptera punctata</name>
    <name type="common">Pacific beetle cockroach</name>
    <dbReference type="NCBI Taxonomy" id="6984"/>
    <lineage>
        <taxon>Eukaryota</taxon>
        <taxon>Metazoa</taxon>
        <taxon>Ecdysozoa</taxon>
        <taxon>Arthropoda</taxon>
        <taxon>Hexapoda</taxon>
        <taxon>Insecta</taxon>
        <taxon>Pterygota</taxon>
        <taxon>Neoptera</taxon>
        <taxon>Polyneoptera</taxon>
        <taxon>Dictyoptera</taxon>
        <taxon>Blattodea</taxon>
        <taxon>Blaberoidea</taxon>
        <taxon>Blaberidae</taxon>
        <taxon>Diplopterinae</taxon>
        <taxon>Diploptera</taxon>
    </lineage>
</organism>
<evidence type="ECO:0000313" key="2">
    <source>
        <dbReference type="EMBL" id="KAJ9583356.1"/>
    </source>
</evidence>
<evidence type="ECO:0000256" key="1">
    <source>
        <dbReference type="SAM" id="Phobius"/>
    </source>
</evidence>
<gene>
    <name evidence="2" type="ORF">L9F63_022318</name>
</gene>
<comment type="caution">
    <text evidence="2">The sequence shown here is derived from an EMBL/GenBank/DDBJ whole genome shotgun (WGS) entry which is preliminary data.</text>
</comment>
<keyword evidence="1" id="KW-0812">Transmembrane</keyword>
<proteinExistence type="predicted"/>
<evidence type="ECO:0000313" key="3">
    <source>
        <dbReference type="Proteomes" id="UP001233999"/>
    </source>
</evidence>
<feature type="non-terminal residue" evidence="2">
    <location>
        <position position="112"/>
    </location>
</feature>
<accession>A0AAD7ZN02</accession>
<dbReference type="Proteomes" id="UP001233999">
    <property type="component" value="Unassembled WGS sequence"/>
</dbReference>
<dbReference type="AlphaFoldDB" id="A0AAD7ZN02"/>
<feature type="non-terminal residue" evidence="2">
    <location>
        <position position="1"/>
    </location>
</feature>